<comment type="caution">
    <text evidence="2">The sequence shown here is derived from an EMBL/GenBank/DDBJ whole genome shotgun (WGS) entry which is preliminary data.</text>
</comment>
<dbReference type="PANTHER" id="PTHR10948">
    <property type="entry name" value="TRANSPOSASE"/>
    <property type="match status" value="1"/>
</dbReference>
<dbReference type="Pfam" id="PF13936">
    <property type="entry name" value="HTH_38"/>
    <property type="match status" value="1"/>
</dbReference>
<dbReference type="Proteomes" id="UP001500711">
    <property type="component" value="Unassembled WGS sequence"/>
</dbReference>
<protein>
    <recommendedName>
        <fullName evidence="1">Transposase IS30-like HTH domain-containing protein</fullName>
    </recommendedName>
</protein>
<evidence type="ECO:0000259" key="1">
    <source>
        <dbReference type="Pfam" id="PF13936"/>
    </source>
</evidence>
<accession>A0ABP7CDJ2</accession>
<keyword evidence="3" id="KW-1185">Reference proteome</keyword>
<dbReference type="EMBL" id="BAABBE010000068">
    <property type="protein sequence ID" value="GAA3688255.1"/>
    <property type="molecule type" value="Genomic_DNA"/>
</dbReference>
<proteinExistence type="predicted"/>
<dbReference type="PANTHER" id="PTHR10948:SF23">
    <property type="entry name" value="TRANSPOSASE INSI FOR INSERTION SEQUENCE ELEMENT IS30A-RELATED"/>
    <property type="match status" value="1"/>
</dbReference>
<gene>
    <name evidence="2" type="ORF">GCM10022267_88740</name>
</gene>
<sequence length="166" mass="18394">MKADLWRRWGAGESISVISGQIGKPPGSVFTVLKHHGGIAPEPRKERAGSLTMAEREEISRRLCAGDSYNAIAALLGRAVSTISREVNKNGGRGAYRATVAQERAFDRARRPKQCLLARRPSLRETVLALLKEEWSPEQIVGHLRLNHGDDPAMRVRPHLIWGCRG</sequence>
<dbReference type="InterPro" id="IPR051917">
    <property type="entry name" value="Transposase-Integrase"/>
</dbReference>
<feature type="domain" description="Transposase IS30-like HTH" evidence="1">
    <location>
        <begin position="51"/>
        <end position="90"/>
    </location>
</feature>
<dbReference type="InterPro" id="IPR025246">
    <property type="entry name" value="IS30-like_HTH"/>
</dbReference>
<organism evidence="2 3">
    <name type="scientific">Lentzea roselyniae</name>
    <dbReference type="NCBI Taxonomy" id="531940"/>
    <lineage>
        <taxon>Bacteria</taxon>
        <taxon>Bacillati</taxon>
        <taxon>Actinomycetota</taxon>
        <taxon>Actinomycetes</taxon>
        <taxon>Pseudonocardiales</taxon>
        <taxon>Pseudonocardiaceae</taxon>
        <taxon>Lentzea</taxon>
    </lineage>
</organism>
<evidence type="ECO:0000313" key="3">
    <source>
        <dbReference type="Proteomes" id="UP001500711"/>
    </source>
</evidence>
<reference evidence="3" key="1">
    <citation type="journal article" date="2019" name="Int. J. Syst. Evol. Microbiol.">
        <title>The Global Catalogue of Microorganisms (GCM) 10K type strain sequencing project: providing services to taxonomists for standard genome sequencing and annotation.</title>
        <authorList>
            <consortium name="The Broad Institute Genomics Platform"/>
            <consortium name="The Broad Institute Genome Sequencing Center for Infectious Disease"/>
            <person name="Wu L."/>
            <person name="Ma J."/>
        </authorList>
    </citation>
    <scope>NUCLEOTIDE SEQUENCE [LARGE SCALE GENOMIC DNA]</scope>
    <source>
        <strain evidence="3">JCM 17494</strain>
    </source>
</reference>
<name>A0ABP7CDJ2_9PSEU</name>
<evidence type="ECO:0000313" key="2">
    <source>
        <dbReference type="EMBL" id="GAA3688255.1"/>
    </source>
</evidence>